<name>A0ABQ1DZC3_9FIRM</name>
<evidence type="ECO:0000313" key="2">
    <source>
        <dbReference type="EMBL" id="GFO88050.1"/>
    </source>
</evidence>
<evidence type="ECO:0008006" key="4">
    <source>
        <dbReference type="Google" id="ProtNLM"/>
    </source>
</evidence>
<proteinExistence type="predicted"/>
<comment type="caution">
    <text evidence="2">The sequence shown here is derived from an EMBL/GenBank/DDBJ whole genome shotgun (WGS) entry which is preliminary data.</text>
</comment>
<keyword evidence="3" id="KW-1185">Reference proteome</keyword>
<evidence type="ECO:0000256" key="1">
    <source>
        <dbReference type="SAM" id="Phobius"/>
    </source>
</evidence>
<keyword evidence="1" id="KW-1133">Transmembrane helix</keyword>
<feature type="transmembrane region" description="Helical" evidence="1">
    <location>
        <begin position="67"/>
        <end position="83"/>
    </location>
</feature>
<gene>
    <name evidence="2" type="ORF">BUFA31_12140</name>
</gene>
<keyword evidence="1" id="KW-0812">Transmembrane</keyword>
<dbReference type="Proteomes" id="UP000620147">
    <property type="component" value="Unassembled WGS sequence"/>
</dbReference>
<evidence type="ECO:0000313" key="3">
    <source>
        <dbReference type="Proteomes" id="UP000620147"/>
    </source>
</evidence>
<keyword evidence="1" id="KW-0472">Membrane</keyword>
<accession>A0ABQ1DZC3</accession>
<protein>
    <recommendedName>
        <fullName evidence="4">DUF4181 domain-containing protein</fullName>
    </recommendedName>
</protein>
<feature type="transmembrane region" description="Helical" evidence="1">
    <location>
        <begin position="95"/>
        <end position="112"/>
    </location>
</feature>
<dbReference type="EMBL" id="BLYJ01000012">
    <property type="protein sequence ID" value="GFO88050.1"/>
    <property type="molecule type" value="Genomic_DNA"/>
</dbReference>
<organism evidence="2 3">
    <name type="scientific">Butyricicoccus faecihominis</name>
    <dbReference type="NCBI Taxonomy" id="1712515"/>
    <lineage>
        <taxon>Bacteria</taxon>
        <taxon>Bacillati</taxon>
        <taxon>Bacillota</taxon>
        <taxon>Clostridia</taxon>
        <taxon>Eubacteriales</taxon>
        <taxon>Butyricicoccaceae</taxon>
        <taxon>Butyricicoccus</taxon>
    </lineage>
</organism>
<sequence>MSWDMYDMTQKVQVVVVAIVLPLVILAASLWHDWVEEGQSPRARKIMKDWEWNIDEMAHAVNVKGRLIGYRVLQAGVIIYLGYSRFFRDYRSIELSVLAIVSIVAEVLFIIIKTIRNMAGDEDKTQMWKQIGHSVFNNLMYLWIVVKVFWM</sequence>
<reference evidence="2 3" key="1">
    <citation type="submission" date="2020-06" db="EMBL/GenBank/DDBJ databases">
        <title>Characterization of fructooligosaccharide metabolism and fructooligosaccharide-degrading enzymes in human commensal butyrate producers.</title>
        <authorList>
            <person name="Tanno H."/>
            <person name="Fujii T."/>
            <person name="Hirano K."/>
            <person name="Maeno S."/>
            <person name="Tonozuka T."/>
            <person name="Sakamoto M."/>
            <person name="Ohkuma M."/>
            <person name="Tochio T."/>
            <person name="Endo A."/>
        </authorList>
    </citation>
    <scope>NUCLEOTIDE SEQUENCE [LARGE SCALE GENOMIC DNA]</scope>
    <source>
        <strain evidence="2 3">JCM 31056</strain>
    </source>
</reference>
<feature type="transmembrane region" description="Helical" evidence="1">
    <location>
        <begin position="12"/>
        <end position="31"/>
    </location>
</feature>
<feature type="transmembrane region" description="Helical" evidence="1">
    <location>
        <begin position="132"/>
        <end position="150"/>
    </location>
</feature>
<dbReference type="RefSeq" id="WP_188886036.1">
    <property type="nucleotide sequence ID" value="NZ_BLYJ01000012.1"/>
</dbReference>